<dbReference type="Proteomes" id="UP000528432">
    <property type="component" value="Unassembled WGS sequence"/>
</dbReference>
<evidence type="ECO:0000313" key="4">
    <source>
        <dbReference type="Proteomes" id="UP000250223"/>
    </source>
</evidence>
<dbReference type="PANTHER" id="PTHR30595:SF6">
    <property type="entry name" value="SCHLAFEN ALBA-2 DOMAIN-CONTAINING PROTEIN"/>
    <property type="match status" value="1"/>
</dbReference>
<dbReference type="EMBL" id="UAWC01000004">
    <property type="protein sequence ID" value="SQB34029.1"/>
    <property type="molecule type" value="Genomic_DNA"/>
</dbReference>
<reference evidence="3 4" key="1">
    <citation type="submission" date="2018-06" db="EMBL/GenBank/DDBJ databases">
        <authorList>
            <consortium name="Pathogen Informatics"/>
            <person name="Doyle S."/>
        </authorList>
    </citation>
    <scope>NUCLEOTIDE SEQUENCE [LARGE SCALE GENOMIC DNA]</scope>
    <source>
        <strain evidence="3 4">NCTC13028</strain>
    </source>
</reference>
<name>A0A2X2Y7X3_CLOCO</name>
<gene>
    <name evidence="2" type="ORF">HMJ28_02250</name>
    <name evidence="3" type="ORF">NCTC13028_00910</name>
</gene>
<keyword evidence="3" id="KW-0547">Nucleotide-binding</keyword>
<dbReference type="Gene3D" id="3.30.565.60">
    <property type="match status" value="1"/>
</dbReference>
<dbReference type="GO" id="GO:0005524">
    <property type="term" value="F:ATP binding"/>
    <property type="evidence" value="ECO:0007669"/>
    <property type="project" value="UniProtKB-KW"/>
</dbReference>
<reference evidence="2 5" key="2">
    <citation type="submission" date="2020-05" db="EMBL/GenBank/DDBJ databases">
        <title>Draft genome sequence of Clostridium cochlearium strain AGROS13 isolated from a sheep dairy farm in New Zealand.</title>
        <authorList>
            <person name="Gupta T.B."/>
            <person name="Jauregui R."/>
            <person name="Risson A.N."/>
            <person name="Brightwell G."/>
            <person name="Maclean P."/>
        </authorList>
    </citation>
    <scope>NUCLEOTIDE SEQUENCE [LARGE SCALE GENOMIC DNA]</scope>
    <source>
        <strain evidence="2 5">AGROS13</strain>
    </source>
</reference>
<dbReference type="PANTHER" id="PTHR30595">
    <property type="entry name" value="GLPR-RELATED TRANSCRIPTIONAL REPRESSOR"/>
    <property type="match status" value="1"/>
</dbReference>
<evidence type="ECO:0000313" key="5">
    <source>
        <dbReference type="Proteomes" id="UP000528432"/>
    </source>
</evidence>
<dbReference type="InterPro" id="IPR038461">
    <property type="entry name" value="Schlafen_AlbA_2_dom_sf"/>
</dbReference>
<dbReference type="RefSeq" id="WP_096634821.1">
    <property type="nucleotide sequence ID" value="NZ_CP173238.1"/>
</dbReference>
<dbReference type="Gene3D" id="3.30.950.30">
    <property type="entry name" value="Schlafen, AAA domain"/>
    <property type="match status" value="1"/>
</dbReference>
<feature type="domain" description="Schlafen AlbA-2" evidence="1">
    <location>
        <begin position="14"/>
        <end position="135"/>
    </location>
</feature>
<organism evidence="3 4">
    <name type="scientific">Clostridium cochlearium</name>
    <dbReference type="NCBI Taxonomy" id="1494"/>
    <lineage>
        <taxon>Bacteria</taxon>
        <taxon>Bacillati</taxon>
        <taxon>Bacillota</taxon>
        <taxon>Clostridia</taxon>
        <taxon>Eubacteriales</taxon>
        <taxon>Clostridiaceae</taxon>
        <taxon>Clostridium</taxon>
    </lineage>
</organism>
<protein>
    <submittedName>
        <fullName evidence="2 3">ATP-binding protein</fullName>
    </submittedName>
</protein>
<dbReference type="AlphaFoldDB" id="A0A2X2Y7X3"/>
<keyword evidence="3" id="KW-0067">ATP-binding</keyword>
<evidence type="ECO:0000313" key="2">
    <source>
        <dbReference type="EMBL" id="NOH15225.1"/>
    </source>
</evidence>
<dbReference type="EMBL" id="JABFIF010000002">
    <property type="protein sequence ID" value="NOH15225.1"/>
    <property type="molecule type" value="Genomic_DNA"/>
</dbReference>
<dbReference type="InterPro" id="IPR007421">
    <property type="entry name" value="Schlafen_AlbA_2_dom"/>
</dbReference>
<evidence type="ECO:0000313" key="3">
    <source>
        <dbReference type="EMBL" id="SQB34029.1"/>
    </source>
</evidence>
<accession>A0A2X2Y7X3</accession>
<dbReference type="Proteomes" id="UP000250223">
    <property type="component" value="Unassembled WGS sequence"/>
</dbReference>
<dbReference type="Pfam" id="PF04326">
    <property type="entry name" value="SLFN_AlbA_2"/>
    <property type="match status" value="1"/>
</dbReference>
<evidence type="ECO:0000259" key="1">
    <source>
        <dbReference type="Pfam" id="PF04326"/>
    </source>
</evidence>
<dbReference type="InterPro" id="IPR038475">
    <property type="entry name" value="RecG_C_sf"/>
</dbReference>
<proteinExistence type="predicted"/>
<sequence>MDKRKLLTLIKKGEGTKIDFKEKINLDIESNKKELAKDVCAIANSKGGRGYLIIGVEDKTKNIVGINDTEDYLEEQIQQIVSSRCEPPIPIALDFVKFKNTKVAVISIYDSQQRPYQLRENGAFYIRRGSTTDTMRKEELVSLFQENLSLNLELCPVINSDIEAIDRDMVRKYFLMKGIKAEEKNIMNLMENTSIIFFDKERNKYVCTLGGLLVFSKFNYMYLPHNMIKITNEINKKLNTNIILQGDLLNILNKCENLLKDILPKYYPVSAIYEGIRNAILYRDYTLYYREIEIILSEKNITLISPGVLMNGKSINSKGFYRRNMWIYEKLITLDNGERFLNTGKGFYRIKSAFKGKGKVAFINSVRENNFKIIYPGIKTIR</sequence>